<keyword evidence="3" id="KW-0677">Repeat</keyword>
<keyword evidence="6" id="KW-0813">Transport</keyword>
<evidence type="ECO:0000313" key="8">
    <source>
        <dbReference type="Proteomes" id="UP000222542"/>
    </source>
</evidence>
<dbReference type="Gene3D" id="1.50.40.10">
    <property type="entry name" value="Mitochondrial carrier domain"/>
    <property type="match status" value="1"/>
</dbReference>
<organism evidence="7 8">
    <name type="scientific">Capsicum annuum</name>
    <name type="common">Capsicum pepper</name>
    <dbReference type="NCBI Taxonomy" id="4072"/>
    <lineage>
        <taxon>Eukaryota</taxon>
        <taxon>Viridiplantae</taxon>
        <taxon>Streptophyta</taxon>
        <taxon>Embryophyta</taxon>
        <taxon>Tracheophyta</taxon>
        <taxon>Spermatophyta</taxon>
        <taxon>Magnoliopsida</taxon>
        <taxon>eudicotyledons</taxon>
        <taxon>Gunneridae</taxon>
        <taxon>Pentapetalae</taxon>
        <taxon>asterids</taxon>
        <taxon>lamiids</taxon>
        <taxon>Solanales</taxon>
        <taxon>Solanaceae</taxon>
        <taxon>Solanoideae</taxon>
        <taxon>Capsiceae</taxon>
        <taxon>Capsicum</taxon>
    </lineage>
</organism>
<dbReference type="Proteomes" id="UP000222542">
    <property type="component" value="Unassembled WGS sequence"/>
</dbReference>
<evidence type="ECO:0000256" key="6">
    <source>
        <dbReference type="RuleBase" id="RU000488"/>
    </source>
</evidence>
<evidence type="ECO:0000256" key="4">
    <source>
        <dbReference type="ARBA" id="ARBA00023136"/>
    </source>
</evidence>
<dbReference type="AlphaFoldDB" id="A0A2G2Z973"/>
<dbReference type="PANTHER" id="PTHR24089">
    <property type="entry name" value="SOLUTE CARRIER FAMILY 25"/>
    <property type="match status" value="1"/>
</dbReference>
<name>A0A2G2Z973_CAPAN</name>
<dbReference type="GO" id="GO:0016020">
    <property type="term" value="C:membrane"/>
    <property type="evidence" value="ECO:0007669"/>
    <property type="project" value="UniProtKB-SubCell"/>
</dbReference>
<sequence length="250" mass="28081">MATEVRKVPIVRIIDDLVALWDLVAINKVLSQGIFVVHFHCQNKGVRILEFFSFNAVQFCFHMLLVLVAGLSSSGRQNLSTYNFGLSIILGGMALAQRGCQLIPLLHLRVGDCAGVISMSLTYPMDMVRGRITVPTEKSPYQYREMFHTLSTILREEGPHALYKGWLSSFIGVGMLKEEVDYRPPVGVRPLDFSCTKGPAPNGLNLTMLKRQDRNEIITAQIYGLIMLQLKIGDVQTPNRRFVLSSWTTH</sequence>
<dbReference type="Gramene" id="PHT78425">
    <property type="protein sequence ID" value="PHT78425"/>
    <property type="gene ID" value="T459_16477"/>
</dbReference>
<dbReference type="SUPFAM" id="SSF103506">
    <property type="entry name" value="Mitochondrial carrier"/>
    <property type="match status" value="1"/>
</dbReference>
<reference evidence="7 8" key="2">
    <citation type="journal article" date="2017" name="Genome Biol.">
        <title>New reference genome sequences of hot pepper reveal the massive evolution of plant disease-resistance genes by retroduplication.</title>
        <authorList>
            <person name="Kim S."/>
            <person name="Park J."/>
            <person name="Yeom S.I."/>
            <person name="Kim Y.M."/>
            <person name="Seo E."/>
            <person name="Kim K.T."/>
            <person name="Kim M.S."/>
            <person name="Lee J.M."/>
            <person name="Cheong K."/>
            <person name="Shin H.S."/>
            <person name="Kim S.B."/>
            <person name="Han K."/>
            <person name="Lee J."/>
            <person name="Park M."/>
            <person name="Lee H.A."/>
            <person name="Lee H.Y."/>
            <person name="Lee Y."/>
            <person name="Oh S."/>
            <person name="Lee J.H."/>
            <person name="Choi E."/>
            <person name="Choi E."/>
            <person name="Lee S.E."/>
            <person name="Jeon J."/>
            <person name="Kim H."/>
            <person name="Choi G."/>
            <person name="Song H."/>
            <person name="Lee J."/>
            <person name="Lee S.C."/>
            <person name="Kwon J.K."/>
            <person name="Lee H.Y."/>
            <person name="Koo N."/>
            <person name="Hong Y."/>
            <person name="Kim R.W."/>
            <person name="Kang W.H."/>
            <person name="Huh J.H."/>
            <person name="Kang B.C."/>
            <person name="Yang T.J."/>
            <person name="Lee Y.H."/>
            <person name="Bennetzen J.L."/>
            <person name="Choi D."/>
        </authorList>
    </citation>
    <scope>NUCLEOTIDE SEQUENCE [LARGE SCALE GENOMIC DNA]</scope>
    <source>
        <strain evidence="8">cv. CM334</strain>
    </source>
</reference>
<dbReference type="PROSITE" id="PS50920">
    <property type="entry name" value="SOLCAR"/>
    <property type="match status" value="1"/>
</dbReference>
<comment type="similarity">
    <text evidence="6">Belongs to the mitochondrial carrier (TC 2.A.29) family.</text>
</comment>
<keyword evidence="8" id="KW-1185">Reference proteome</keyword>
<dbReference type="InterPro" id="IPR023395">
    <property type="entry name" value="MCP_dom_sf"/>
</dbReference>
<comment type="caution">
    <text evidence="7">The sequence shown here is derived from an EMBL/GenBank/DDBJ whole genome shotgun (WGS) entry which is preliminary data.</text>
</comment>
<evidence type="ECO:0000256" key="3">
    <source>
        <dbReference type="ARBA" id="ARBA00022737"/>
    </source>
</evidence>
<evidence type="ECO:0000313" key="7">
    <source>
        <dbReference type="EMBL" id="PHT78425.1"/>
    </source>
</evidence>
<dbReference type="InterPro" id="IPR018108">
    <property type="entry name" value="MCP_transmembrane"/>
</dbReference>
<evidence type="ECO:0000256" key="2">
    <source>
        <dbReference type="ARBA" id="ARBA00022692"/>
    </source>
</evidence>
<evidence type="ECO:0000256" key="1">
    <source>
        <dbReference type="ARBA" id="ARBA00004141"/>
    </source>
</evidence>
<keyword evidence="4 5" id="KW-0472">Membrane</keyword>
<reference evidence="7 8" key="1">
    <citation type="journal article" date="2014" name="Nat. Genet.">
        <title>Genome sequence of the hot pepper provides insights into the evolution of pungency in Capsicum species.</title>
        <authorList>
            <person name="Kim S."/>
            <person name="Park M."/>
            <person name="Yeom S.I."/>
            <person name="Kim Y.M."/>
            <person name="Lee J.M."/>
            <person name="Lee H.A."/>
            <person name="Seo E."/>
            <person name="Choi J."/>
            <person name="Cheong K."/>
            <person name="Kim K.T."/>
            <person name="Jung K."/>
            <person name="Lee G.W."/>
            <person name="Oh S.K."/>
            <person name="Bae C."/>
            <person name="Kim S.B."/>
            <person name="Lee H.Y."/>
            <person name="Kim S.Y."/>
            <person name="Kim M.S."/>
            <person name="Kang B.C."/>
            <person name="Jo Y.D."/>
            <person name="Yang H.B."/>
            <person name="Jeong H.J."/>
            <person name="Kang W.H."/>
            <person name="Kwon J.K."/>
            <person name="Shin C."/>
            <person name="Lim J.Y."/>
            <person name="Park J.H."/>
            <person name="Huh J.H."/>
            <person name="Kim J.S."/>
            <person name="Kim B.D."/>
            <person name="Cohen O."/>
            <person name="Paran I."/>
            <person name="Suh M.C."/>
            <person name="Lee S.B."/>
            <person name="Kim Y.K."/>
            <person name="Shin Y."/>
            <person name="Noh S.J."/>
            <person name="Park J."/>
            <person name="Seo Y.S."/>
            <person name="Kwon S.Y."/>
            <person name="Kim H.A."/>
            <person name="Park J.M."/>
            <person name="Kim H.J."/>
            <person name="Choi S.B."/>
            <person name="Bosland P.W."/>
            <person name="Reeves G."/>
            <person name="Jo S.H."/>
            <person name="Lee B.W."/>
            <person name="Cho H.T."/>
            <person name="Choi H.S."/>
            <person name="Lee M.S."/>
            <person name="Yu Y."/>
            <person name="Do Choi Y."/>
            <person name="Park B.S."/>
            <person name="van Deynze A."/>
            <person name="Ashrafi H."/>
            <person name="Hill T."/>
            <person name="Kim W.T."/>
            <person name="Pai H.S."/>
            <person name="Ahn H.K."/>
            <person name="Yeam I."/>
            <person name="Giovannoni J.J."/>
            <person name="Rose J.K."/>
            <person name="Sorensen I."/>
            <person name="Lee S.J."/>
            <person name="Kim R.W."/>
            <person name="Choi I.Y."/>
            <person name="Choi B.S."/>
            <person name="Lim J.S."/>
            <person name="Lee Y.H."/>
            <person name="Choi D."/>
        </authorList>
    </citation>
    <scope>NUCLEOTIDE SEQUENCE [LARGE SCALE GENOMIC DNA]</scope>
    <source>
        <strain evidence="8">cv. CM334</strain>
    </source>
</reference>
<keyword evidence="2 5" id="KW-0812">Transmembrane</keyword>
<gene>
    <name evidence="7" type="ORF">T459_16477</name>
</gene>
<proteinExistence type="inferred from homology"/>
<dbReference type="Pfam" id="PF00153">
    <property type="entry name" value="Mito_carr"/>
    <property type="match status" value="1"/>
</dbReference>
<accession>A0A2G2Z973</accession>
<dbReference type="EMBL" id="AYRZ02000006">
    <property type="protein sequence ID" value="PHT78425.1"/>
    <property type="molecule type" value="Genomic_DNA"/>
</dbReference>
<feature type="repeat" description="Solcar" evidence="5">
    <location>
        <begin position="102"/>
        <end position="191"/>
    </location>
</feature>
<protein>
    <submittedName>
        <fullName evidence="7">Uncharacterized protein</fullName>
    </submittedName>
</protein>
<evidence type="ECO:0000256" key="5">
    <source>
        <dbReference type="PROSITE-ProRule" id="PRU00282"/>
    </source>
</evidence>
<dbReference type="STRING" id="4072.A0A2G2Z973"/>
<comment type="subcellular location">
    <subcellularLocation>
        <location evidence="1">Membrane</location>
        <topology evidence="1">Multi-pass membrane protein</topology>
    </subcellularLocation>
</comment>